<protein>
    <recommendedName>
        <fullName evidence="4">DUF3278 domain-containing protein</fullName>
    </recommendedName>
</protein>
<keyword evidence="1" id="KW-1133">Transmembrane helix</keyword>
<feature type="transmembrane region" description="Helical" evidence="1">
    <location>
        <begin position="21"/>
        <end position="43"/>
    </location>
</feature>
<dbReference type="Proteomes" id="UP000831787">
    <property type="component" value="Chromosome"/>
</dbReference>
<proteinExistence type="predicted"/>
<dbReference type="RefSeq" id="WP_244710346.1">
    <property type="nucleotide sequence ID" value="NZ_CP095073.1"/>
</dbReference>
<keyword evidence="1" id="KW-0472">Membrane</keyword>
<reference evidence="2 3" key="1">
    <citation type="submission" date="2022-04" db="EMBL/GenBank/DDBJ databases">
        <title>Halobacillus sp. isolated from saltern.</title>
        <authorList>
            <person name="Won M."/>
            <person name="Lee C.-M."/>
            <person name="Woen H.-Y."/>
            <person name="Kwon S.-W."/>
        </authorList>
    </citation>
    <scope>NUCLEOTIDE SEQUENCE [LARGE SCALE GENOMIC DNA]</scope>
    <source>
        <strain evidence="2 3">SSBR10-3</strain>
    </source>
</reference>
<dbReference type="EMBL" id="CP095073">
    <property type="protein sequence ID" value="UOQ44410.1"/>
    <property type="molecule type" value="Genomic_DNA"/>
</dbReference>
<dbReference type="InterPro" id="IPR046664">
    <property type="entry name" value="DUF6773"/>
</dbReference>
<accession>A0ABY4EIV5</accession>
<organism evidence="2 3">
    <name type="scientific">Halobacillus salinarum</name>
    <dbReference type="NCBI Taxonomy" id="2932257"/>
    <lineage>
        <taxon>Bacteria</taxon>
        <taxon>Bacillati</taxon>
        <taxon>Bacillota</taxon>
        <taxon>Bacilli</taxon>
        <taxon>Bacillales</taxon>
        <taxon>Bacillaceae</taxon>
        <taxon>Halobacillus</taxon>
    </lineage>
</organism>
<gene>
    <name evidence="2" type="ORF">MUN89_21730</name>
</gene>
<evidence type="ECO:0000313" key="3">
    <source>
        <dbReference type="Proteomes" id="UP000831787"/>
    </source>
</evidence>
<keyword evidence="1" id="KW-0812">Transmembrane</keyword>
<dbReference type="Pfam" id="PF20563">
    <property type="entry name" value="DUF6773"/>
    <property type="match status" value="1"/>
</dbReference>
<name>A0ABY4EIV5_9BACI</name>
<keyword evidence="3" id="KW-1185">Reference proteome</keyword>
<evidence type="ECO:0000313" key="2">
    <source>
        <dbReference type="EMBL" id="UOQ44410.1"/>
    </source>
</evidence>
<feature type="transmembrane region" description="Helical" evidence="1">
    <location>
        <begin position="125"/>
        <end position="153"/>
    </location>
</feature>
<evidence type="ECO:0008006" key="4">
    <source>
        <dbReference type="Google" id="ProtNLM"/>
    </source>
</evidence>
<sequence>MRFGFREKKVDERVATLQNKIYRELYSLVVIICGISLVYKVFFAEAANPNIWTEVIILVGGAVYYLVRASALGIFSDEVEMHDRSSKLKLNTKKFMLALLVGIGISLIFATINSQLYGDSTDETIYFFFLILIACLLIYIPVLFGIMVLPYVVAKYKSDKVNEQQMEDLDDEDER</sequence>
<evidence type="ECO:0000256" key="1">
    <source>
        <dbReference type="SAM" id="Phobius"/>
    </source>
</evidence>
<feature type="transmembrane region" description="Helical" evidence="1">
    <location>
        <begin position="55"/>
        <end position="75"/>
    </location>
</feature>
<feature type="transmembrane region" description="Helical" evidence="1">
    <location>
        <begin position="95"/>
        <end position="113"/>
    </location>
</feature>